<sequence length="130" mass="14102">NSATVRAVIAGRARFALTDTDDVWVAQRSGASLDLVYPDMGDGGTLLIPSSVALIKGRPHNESARKLADFLVSAEVERMLAKSDSRNVPVREALRKELNMSWPPESKIPFDAIADAMDEAVAAAREILLR</sequence>
<dbReference type="Pfam" id="PF13343">
    <property type="entry name" value="SBP_bac_6"/>
    <property type="match status" value="1"/>
</dbReference>
<dbReference type="AlphaFoldDB" id="X0SQD3"/>
<feature type="non-terminal residue" evidence="2">
    <location>
        <position position="1"/>
    </location>
</feature>
<name>X0SQD3_9ZZZZ</name>
<comment type="caution">
    <text evidence="2">The sequence shown here is derived from an EMBL/GenBank/DDBJ whole genome shotgun (WGS) entry which is preliminary data.</text>
</comment>
<dbReference type="SUPFAM" id="SSF53850">
    <property type="entry name" value="Periplasmic binding protein-like II"/>
    <property type="match status" value="1"/>
</dbReference>
<gene>
    <name evidence="2" type="ORF">S01H1_01847</name>
</gene>
<organism evidence="2">
    <name type="scientific">marine sediment metagenome</name>
    <dbReference type="NCBI Taxonomy" id="412755"/>
    <lineage>
        <taxon>unclassified sequences</taxon>
        <taxon>metagenomes</taxon>
        <taxon>ecological metagenomes</taxon>
    </lineage>
</organism>
<dbReference type="Gene3D" id="3.40.190.10">
    <property type="entry name" value="Periplasmic binding protein-like II"/>
    <property type="match status" value="2"/>
</dbReference>
<protein>
    <recommendedName>
        <fullName evidence="3">Extracellular solute-binding protein</fullName>
    </recommendedName>
</protein>
<evidence type="ECO:0000256" key="1">
    <source>
        <dbReference type="ARBA" id="ARBA00022729"/>
    </source>
</evidence>
<evidence type="ECO:0000313" key="2">
    <source>
        <dbReference type="EMBL" id="GAF83289.1"/>
    </source>
</evidence>
<accession>X0SQD3</accession>
<dbReference type="PANTHER" id="PTHR30006:SF24">
    <property type="entry name" value="SLL0237 PROTEIN"/>
    <property type="match status" value="1"/>
</dbReference>
<reference evidence="2" key="1">
    <citation type="journal article" date="2014" name="Front. Microbiol.">
        <title>High frequency of phylogenetically diverse reductive dehalogenase-homologous genes in deep subseafloor sedimentary metagenomes.</title>
        <authorList>
            <person name="Kawai M."/>
            <person name="Futagami T."/>
            <person name="Toyoda A."/>
            <person name="Takaki Y."/>
            <person name="Nishi S."/>
            <person name="Hori S."/>
            <person name="Arai W."/>
            <person name="Tsubouchi T."/>
            <person name="Morono Y."/>
            <person name="Uchiyama I."/>
            <person name="Ito T."/>
            <person name="Fujiyama A."/>
            <person name="Inagaki F."/>
            <person name="Takami H."/>
        </authorList>
    </citation>
    <scope>NUCLEOTIDE SEQUENCE</scope>
    <source>
        <strain evidence="2">Expedition CK06-06</strain>
    </source>
</reference>
<keyword evidence="1" id="KW-0732">Signal</keyword>
<dbReference type="PANTHER" id="PTHR30006">
    <property type="entry name" value="THIAMINE-BINDING PERIPLASMIC PROTEIN-RELATED"/>
    <property type="match status" value="1"/>
</dbReference>
<evidence type="ECO:0008006" key="3">
    <source>
        <dbReference type="Google" id="ProtNLM"/>
    </source>
</evidence>
<proteinExistence type="predicted"/>
<dbReference type="EMBL" id="BARS01000841">
    <property type="protein sequence ID" value="GAF83289.1"/>
    <property type="molecule type" value="Genomic_DNA"/>
</dbReference>